<dbReference type="PRINTS" id="PR00364">
    <property type="entry name" value="DISEASERSIST"/>
</dbReference>
<dbReference type="RefSeq" id="WP_176947113.1">
    <property type="nucleotide sequence ID" value="NZ_FNCC01000023.1"/>
</dbReference>
<dbReference type="Proteomes" id="UP000199623">
    <property type="component" value="Unassembled WGS sequence"/>
</dbReference>
<accession>A0A1G8CM86</accession>
<name>A0A1G8CM86_9PSEU</name>
<proteinExistence type="predicted"/>
<evidence type="ECO:0000256" key="1">
    <source>
        <dbReference type="SAM" id="MobiDB-lite"/>
    </source>
</evidence>
<dbReference type="GO" id="GO:0043531">
    <property type="term" value="F:ADP binding"/>
    <property type="evidence" value="ECO:0007669"/>
    <property type="project" value="InterPro"/>
</dbReference>
<dbReference type="InterPro" id="IPR027417">
    <property type="entry name" value="P-loop_NTPase"/>
</dbReference>
<dbReference type="AlphaFoldDB" id="A0A1G8CM86"/>
<evidence type="ECO:0000313" key="2">
    <source>
        <dbReference type="EMBL" id="SDH46403.1"/>
    </source>
</evidence>
<dbReference type="EMBL" id="FNCC01000023">
    <property type="protein sequence ID" value="SDH46403.1"/>
    <property type="molecule type" value="Genomic_DNA"/>
</dbReference>
<dbReference type="STRING" id="200378.SAMN05216553_12317"/>
<sequence length="444" mass="48619">MGQVRKPVVPRGAVRTFFDRLHALHSAAGHPSMRELQRSTRSRQRPNGINPTTIHQALSGPRMARWDTVHALVSQLGGNVEEFAALWQDGRRAEFEPEQPVGDAGHCVGRPTPKALPPDVPFFVGRTRQQAELCGLLAPLGQAARTAAISGTAGVGKTALAVHWAHRVADRFPDGNLYIDLRGYDPASVMPAAEALASLLRGLGVRAANVPTEVSECAAWYRSLLADRKMLIVLDNARDTDHVRPLLPGTPSCLVVVTSRDSLAGLVARHGARRVRLDVLELAEATELMRELLLPGFDRERAAIEALAERCARLPLALRIAAELANSSTVDNLADLVREFTDDERRLDLLNAGDDPRTAIRSVFSWSYRRLPEDAAGLFRSLGECQDRLLDLARVAALARTTADQAGRLTEVLVRKSVLERVGPGEFTMNSLLWAYAADCQRRF</sequence>
<feature type="region of interest" description="Disordered" evidence="1">
    <location>
        <begin position="28"/>
        <end position="57"/>
    </location>
</feature>
<keyword evidence="3" id="KW-1185">Reference proteome</keyword>
<protein>
    <submittedName>
        <fullName evidence="2">NB-ARC domain-containing protein</fullName>
    </submittedName>
</protein>
<dbReference type="PANTHER" id="PTHR47691:SF3">
    <property type="entry name" value="HTH-TYPE TRANSCRIPTIONAL REGULATOR RV0890C-RELATED"/>
    <property type="match status" value="1"/>
</dbReference>
<dbReference type="SUPFAM" id="SSF52540">
    <property type="entry name" value="P-loop containing nucleoside triphosphate hydrolases"/>
    <property type="match status" value="1"/>
</dbReference>
<evidence type="ECO:0000313" key="3">
    <source>
        <dbReference type="Proteomes" id="UP000199623"/>
    </source>
</evidence>
<feature type="compositionally biased region" description="Polar residues" evidence="1">
    <location>
        <begin position="45"/>
        <end position="56"/>
    </location>
</feature>
<organism evidence="2 3">
    <name type="scientific">Lentzea fradiae</name>
    <dbReference type="NCBI Taxonomy" id="200378"/>
    <lineage>
        <taxon>Bacteria</taxon>
        <taxon>Bacillati</taxon>
        <taxon>Actinomycetota</taxon>
        <taxon>Actinomycetes</taxon>
        <taxon>Pseudonocardiales</taxon>
        <taxon>Pseudonocardiaceae</taxon>
        <taxon>Lentzea</taxon>
    </lineage>
</organism>
<gene>
    <name evidence="2" type="ORF">SAMN05216553_12317</name>
</gene>
<reference evidence="3" key="1">
    <citation type="submission" date="2016-10" db="EMBL/GenBank/DDBJ databases">
        <authorList>
            <person name="Varghese N."/>
            <person name="Submissions S."/>
        </authorList>
    </citation>
    <scope>NUCLEOTIDE SEQUENCE [LARGE SCALE GENOMIC DNA]</scope>
    <source>
        <strain evidence="3">CGMCC 4.3506</strain>
    </source>
</reference>
<dbReference type="Gene3D" id="3.40.50.300">
    <property type="entry name" value="P-loop containing nucleotide triphosphate hydrolases"/>
    <property type="match status" value="1"/>
</dbReference>
<dbReference type="PANTHER" id="PTHR47691">
    <property type="entry name" value="REGULATOR-RELATED"/>
    <property type="match status" value="1"/>
</dbReference>